<proteinExistence type="inferred from homology"/>
<dbReference type="GO" id="GO:0016616">
    <property type="term" value="F:oxidoreductase activity, acting on the CH-OH group of donors, NAD or NADP as acceptor"/>
    <property type="evidence" value="ECO:0007669"/>
    <property type="project" value="InterPro"/>
</dbReference>
<dbReference type="EMBL" id="MHCC01000027">
    <property type="protein sequence ID" value="OGY12530.1"/>
    <property type="molecule type" value="Genomic_DNA"/>
</dbReference>
<dbReference type="InterPro" id="IPR013328">
    <property type="entry name" value="6PGD_dom2"/>
</dbReference>
<dbReference type="PANTHER" id="PTHR43750:SF3">
    <property type="entry name" value="UDP-GLUCOSE 6-DEHYDROGENASE TUAD"/>
    <property type="match status" value="1"/>
</dbReference>
<evidence type="ECO:0000313" key="4">
    <source>
        <dbReference type="EMBL" id="OGY12530.1"/>
    </source>
</evidence>
<dbReference type="InterPro" id="IPR036291">
    <property type="entry name" value="NAD(P)-bd_dom_sf"/>
</dbReference>
<gene>
    <name evidence="4" type="ORF">A3A77_00980</name>
</gene>
<evidence type="ECO:0008006" key="6">
    <source>
        <dbReference type="Google" id="ProtNLM"/>
    </source>
</evidence>
<comment type="similarity">
    <text evidence="1">Belongs to the UDP-glucose/GDP-mannose dehydrogenase family.</text>
</comment>
<comment type="caution">
    <text evidence="4">The sequence shown here is derived from an EMBL/GenBank/DDBJ whole genome shotgun (WGS) entry which is preliminary data.</text>
</comment>
<dbReference type="PANTHER" id="PTHR43750">
    <property type="entry name" value="UDP-GLUCOSE 6-DEHYDROGENASE TUAD"/>
    <property type="match status" value="1"/>
</dbReference>
<feature type="domain" description="UDP-glucose/GDP-mannose dehydrogenase dimerisation" evidence="2">
    <location>
        <begin position="166"/>
        <end position="260"/>
    </location>
</feature>
<feature type="domain" description="UDP-glucose/GDP-mannose dehydrogenase N-terminal" evidence="3">
    <location>
        <begin position="42"/>
        <end position="145"/>
    </location>
</feature>
<dbReference type="InterPro" id="IPR008927">
    <property type="entry name" value="6-PGluconate_DH-like_C_sf"/>
</dbReference>
<dbReference type="GO" id="GO:0051287">
    <property type="term" value="F:NAD binding"/>
    <property type="evidence" value="ECO:0007669"/>
    <property type="project" value="InterPro"/>
</dbReference>
<accession>A0A1G1VAU1</accession>
<dbReference type="SUPFAM" id="SSF51735">
    <property type="entry name" value="NAD(P)-binding Rossmann-fold domains"/>
    <property type="match status" value="1"/>
</dbReference>
<dbReference type="Proteomes" id="UP000178659">
    <property type="component" value="Unassembled WGS sequence"/>
</dbReference>
<name>A0A1G1VAU1_9BACT</name>
<evidence type="ECO:0000256" key="1">
    <source>
        <dbReference type="ARBA" id="ARBA00006601"/>
    </source>
</evidence>
<dbReference type="Gene3D" id="1.10.1040.10">
    <property type="entry name" value="N-(1-d-carboxylethyl)-l-norvaline Dehydrogenase, domain 2"/>
    <property type="match status" value="1"/>
</dbReference>
<protein>
    <recommendedName>
        <fullName evidence="6">UDP-glucose/GDP-mannose dehydrogenase dimerisation domain-containing protein</fullName>
    </recommendedName>
</protein>
<dbReference type="AlphaFoldDB" id="A0A1G1VAU1"/>
<evidence type="ECO:0000313" key="5">
    <source>
        <dbReference type="Proteomes" id="UP000178659"/>
    </source>
</evidence>
<dbReference type="InterPro" id="IPR014026">
    <property type="entry name" value="UDP-Glc/GDP-Man_DH_dimer"/>
</dbReference>
<dbReference type="InterPro" id="IPR001732">
    <property type="entry name" value="UDP-Glc/GDP-Man_DH_N"/>
</dbReference>
<dbReference type="Gene3D" id="3.40.50.720">
    <property type="entry name" value="NAD(P)-binding Rossmann-like Domain"/>
    <property type="match status" value="1"/>
</dbReference>
<reference evidence="4 5" key="1">
    <citation type="journal article" date="2016" name="Nat. Commun.">
        <title>Thousands of microbial genomes shed light on interconnected biogeochemical processes in an aquifer system.</title>
        <authorList>
            <person name="Anantharaman K."/>
            <person name="Brown C.T."/>
            <person name="Hug L.A."/>
            <person name="Sharon I."/>
            <person name="Castelle C.J."/>
            <person name="Probst A.J."/>
            <person name="Thomas B.C."/>
            <person name="Singh A."/>
            <person name="Wilkins M.J."/>
            <person name="Karaoz U."/>
            <person name="Brodie E.L."/>
            <person name="Williams K.H."/>
            <person name="Hubbard S.S."/>
            <person name="Banfield J.F."/>
        </authorList>
    </citation>
    <scope>NUCLEOTIDE SEQUENCE [LARGE SCALE GENOMIC DNA]</scope>
</reference>
<sequence length="295" mass="32737">MAKVGIIGWGVVGQAVGQGFAKKHSVFWYDKYKEGPWTLGDVIEKSEFFFICVPTPMYHDFSGTDLSIIDGVVGNIASKIRNTSKIIIIKSTVMPRTTARLQEKYPNVNFAMNPEFLTEANAPWDFLHPDRTIIGTFSEAVSARLATLYRTILPMRSKIFLTDPISAELVKYAANAMLSAKIIICNEIHAVAQALGVSYDNIKDMMAADPRMGGHLKVPGPDGDFGFGGKCFPKDLVALLDLGRKLKIDLSVLEAVWAKNLQVRKNYNWEEIPGAVKVIRINSKFKITNPKQILS</sequence>
<evidence type="ECO:0000259" key="2">
    <source>
        <dbReference type="Pfam" id="PF00984"/>
    </source>
</evidence>
<dbReference type="Pfam" id="PF03721">
    <property type="entry name" value="UDPG_MGDP_dh_N"/>
    <property type="match status" value="1"/>
</dbReference>
<organism evidence="4 5">
    <name type="scientific">Candidatus Blackburnbacteria bacterium RIFCSPLOWO2_01_FULL_40_20</name>
    <dbReference type="NCBI Taxonomy" id="1797519"/>
    <lineage>
        <taxon>Bacteria</taxon>
        <taxon>Candidatus Blackburniibacteriota</taxon>
    </lineage>
</organism>
<dbReference type="Pfam" id="PF00984">
    <property type="entry name" value="UDPG_MGDP_dh"/>
    <property type="match status" value="1"/>
</dbReference>
<evidence type="ECO:0000259" key="3">
    <source>
        <dbReference type="Pfam" id="PF03721"/>
    </source>
</evidence>
<dbReference type="SUPFAM" id="SSF48179">
    <property type="entry name" value="6-phosphogluconate dehydrogenase C-terminal domain-like"/>
    <property type="match status" value="1"/>
</dbReference>